<evidence type="ECO:0000256" key="1">
    <source>
        <dbReference type="SAM" id="Phobius"/>
    </source>
</evidence>
<accession>A0A815XGF2</accession>
<dbReference type="Proteomes" id="UP000663829">
    <property type="component" value="Unassembled WGS sequence"/>
</dbReference>
<name>A0A815XGF2_9BILA</name>
<gene>
    <name evidence="2" type="ORF">GPM918_LOCUS39542</name>
    <name evidence="3" type="ORF">SRO942_LOCUS40423</name>
</gene>
<sequence length="87" mass="9775">IPIPPIPNGIGIGSIGIVTSLILLLVDIVSLCYSSEIDEISVRQLEDVILHHNDLVRKLYSNTLKQKYHFLLHLPREMALFGLLKDT</sequence>
<dbReference type="EMBL" id="CAJOBC010093604">
    <property type="protein sequence ID" value="CAF4418315.1"/>
    <property type="molecule type" value="Genomic_DNA"/>
</dbReference>
<keyword evidence="1" id="KW-0812">Transmembrane</keyword>
<comment type="caution">
    <text evidence="2">The sequence shown here is derived from an EMBL/GenBank/DDBJ whole genome shotgun (WGS) entry which is preliminary data.</text>
</comment>
<dbReference type="EMBL" id="CAJNOQ010027882">
    <property type="protein sequence ID" value="CAF1557087.1"/>
    <property type="molecule type" value="Genomic_DNA"/>
</dbReference>
<feature type="transmembrane region" description="Helical" evidence="1">
    <location>
        <begin position="12"/>
        <end position="33"/>
    </location>
</feature>
<reference evidence="2" key="1">
    <citation type="submission" date="2021-02" db="EMBL/GenBank/DDBJ databases">
        <authorList>
            <person name="Nowell W R."/>
        </authorList>
    </citation>
    <scope>NUCLEOTIDE SEQUENCE</scope>
</reference>
<organism evidence="2 4">
    <name type="scientific">Didymodactylos carnosus</name>
    <dbReference type="NCBI Taxonomy" id="1234261"/>
    <lineage>
        <taxon>Eukaryota</taxon>
        <taxon>Metazoa</taxon>
        <taxon>Spiralia</taxon>
        <taxon>Gnathifera</taxon>
        <taxon>Rotifera</taxon>
        <taxon>Eurotatoria</taxon>
        <taxon>Bdelloidea</taxon>
        <taxon>Philodinida</taxon>
        <taxon>Philodinidae</taxon>
        <taxon>Didymodactylos</taxon>
    </lineage>
</organism>
<proteinExistence type="predicted"/>
<dbReference type="Proteomes" id="UP000681722">
    <property type="component" value="Unassembled WGS sequence"/>
</dbReference>
<evidence type="ECO:0000313" key="3">
    <source>
        <dbReference type="EMBL" id="CAF4418315.1"/>
    </source>
</evidence>
<dbReference type="AlphaFoldDB" id="A0A815XGF2"/>
<evidence type="ECO:0000313" key="2">
    <source>
        <dbReference type="EMBL" id="CAF1557087.1"/>
    </source>
</evidence>
<keyword evidence="1" id="KW-1133">Transmembrane helix</keyword>
<keyword evidence="4" id="KW-1185">Reference proteome</keyword>
<keyword evidence="1" id="KW-0472">Membrane</keyword>
<feature type="non-terminal residue" evidence="2">
    <location>
        <position position="1"/>
    </location>
</feature>
<dbReference type="OrthoDB" id="10034966at2759"/>
<protein>
    <submittedName>
        <fullName evidence="2">Uncharacterized protein</fullName>
    </submittedName>
</protein>
<evidence type="ECO:0000313" key="4">
    <source>
        <dbReference type="Proteomes" id="UP000663829"/>
    </source>
</evidence>